<evidence type="ECO:0000313" key="7">
    <source>
        <dbReference type="Proteomes" id="UP000199158"/>
    </source>
</evidence>
<dbReference type="RefSeq" id="WP_092756417.1">
    <property type="nucleotide sequence ID" value="NZ_FOCG01000004.1"/>
</dbReference>
<sequence>MDNHHFVLSLCSVMTGFAVSFFNRFGVLSLLVCGVVVLDIFTGILKAKISRHVNSNAGYKGFWKKLSLFAGLFFGYFLDFFELYLLSVGNLLSFSFQIPFGTIIGVYIILNESISVFENLYACGVKLPTCICKALKIANEQFEKDRIKK</sequence>
<dbReference type="NCBIfam" id="TIGR01593">
    <property type="entry name" value="holin_tox_secr"/>
    <property type="match status" value="1"/>
</dbReference>
<dbReference type="InterPro" id="IPR006480">
    <property type="entry name" value="Phage_holin_4_1"/>
</dbReference>
<evidence type="ECO:0000256" key="1">
    <source>
        <dbReference type="ARBA" id="ARBA00004141"/>
    </source>
</evidence>
<evidence type="ECO:0000256" key="3">
    <source>
        <dbReference type="ARBA" id="ARBA00022989"/>
    </source>
</evidence>
<dbReference type="EMBL" id="FOCG01000004">
    <property type="protein sequence ID" value="SEN14115.1"/>
    <property type="molecule type" value="Genomic_DNA"/>
</dbReference>
<gene>
    <name evidence="6" type="ORF">SAMN05216180_2880</name>
</gene>
<dbReference type="Proteomes" id="UP000199158">
    <property type="component" value="Unassembled WGS sequence"/>
</dbReference>
<dbReference type="GO" id="GO:0016020">
    <property type="term" value="C:membrane"/>
    <property type="evidence" value="ECO:0007669"/>
    <property type="project" value="UniProtKB-SubCell"/>
</dbReference>
<proteinExistence type="predicted"/>
<reference evidence="6 7" key="1">
    <citation type="submission" date="2016-10" db="EMBL/GenBank/DDBJ databases">
        <authorList>
            <person name="de Groot N.N."/>
        </authorList>
    </citation>
    <scope>NUCLEOTIDE SEQUENCE [LARGE SCALE GENOMIC DNA]</scope>
    <source>
        <strain evidence="6 7">CGMCC 1.5070</strain>
    </source>
</reference>
<keyword evidence="7" id="KW-1185">Reference proteome</keyword>
<dbReference type="AlphaFoldDB" id="A0A1H8E3V2"/>
<evidence type="ECO:0000256" key="4">
    <source>
        <dbReference type="ARBA" id="ARBA00023136"/>
    </source>
</evidence>
<keyword evidence="4 5" id="KW-0472">Membrane</keyword>
<organism evidence="6 7">
    <name type="scientific">Hydrogenoanaerobacterium saccharovorans</name>
    <dbReference type="NCBI Taxonomy" id="474960"/>
    <lineage>
        <taxon>Bacteria</taxon>
        <taxon>Bacillati</taxon>
        <taxon>Bacillota</taxon>
        <taxon>Clostridia</taxon>
        <taxon>Eubacteriales</taxon>
        <taxon>Oscillospiraceae</taxon>
        <taxon>Hydrogenoanaerobacterium</taxon>
    </lineage>
</organism>
<name>A0A1H8E3V2_9FIRM</name>
<feature type="transmembrane region" description="Helical" evidence="5">
    <location>
        <begin position="66"/>
        <end position="85"/>
    </location>
</feature>
<evidence type="ECO:0000256" key="5">
    <source>
        <dbReference type="SAM" id="Phobius"/>
    </source>
</evidence>
<protein>
    <submittedName>
        <fullName evidence="6">Toxin secretion/phage lysis holin</fullName>
    </submittedName>
</protein>
<accession>A0A1H8E3V2</accession>
<feature type="transmembrane region" description="Helical" evidence="5">
    <location>
        <begin position="28"/>
        <end position="45"/>
    </location>
</feature>
<feature type="transmembrane region" description="Helical" evidence="5">
    <location>
        <begin position="91"/>
        <end position="110"/>
    </location>
</feature>
<dbReference type="OrthoDB" id="2882723at2"/>
<keyword evidence="2 5" id="KW-0812">Transmembrane</keyword>
<comment type="subcellular location">
    <subcellularLocation>
        <location evidence="1">Membrane</location>
        <topology evidence="1">Multi-pass membrane protein</topology>
    </subcellularLocation>
</comment>
<evidence type="ECO:0000256" key="2">
    <source>
        <dbReference type="ARBA" id="ARBA00022692"/>
    </source>
</evidence>
<dbReference type="STRING" id="474960.SAMN05216180_2880"/>
<keyword evidence="3 5" id="KW-1133">Transmembrane helix</keyword>
<evidence type="ECO:0000313" key="6">
    <source>
        <dbReference type="EMBL" id="SEN14115.1"/>
    </source>
</evidence>
<dbReference type="Pfam" id="PF05105">
    <property type="entry name" value="Phage_holin_4_1"/>
    <property type="match status" value="1"/>
</dbReference>